<sequence length="236" mass="26307">LSDLRPPTIEQENWVKFLARKTLKTFLRLQLDSFETLDIHPTNQSGRHSDKQYGVSGWEMIARKAVYKGIVLSYAGVIAERIMLTWQTLLSASILDEPFPIEVQLKLNEADLSASLSSALLCSFLDDLRPGWNVAPPGHDQLQGEPCSVRLQDNLVIIADAYDRGLLGLKLEAEQGGRILRIQQWQLSALCGTHMDAVRGNTPFENCYDLGESACIYAVNVKEGSLEVRARLTVIP</sequence>
<organism evidence="1 2">
    <name type="scientific">Cymbomonas tetramitiformis</name>
    <dbReference type="NCBI Taxonomy" id="36881"/>
    <lineage>
        <taxon>Eukaryota</taxon>
        <taxon>Viridiplantae</taxon>
        <taxon>Chlorophyta</taxon>
        <taxon>Pyramimonadophyceae</taxon>
        <taxon>Pyramimonadales</taxon>
        <taxon>Pyramimonadaceae</taxon>
        <taxon>Cymbomonas</taxon>
    </lineage>
</organism>
<protein>
    <submittedName>
        <fullName evidence="1">Uncharacterized protein</fullName>
    </submittedName>
</protein>
<dbReference type="EMBL" id="LGRX02023751">
    <property type="protein sequence ID" value="KAK3254318.1"/>
    <property type="molecule type" value="Genomic_DNA"/>
</dbReference>
<name>A0AAE0F772_9CHLO</name>
<evidence type="ECO:0000313" key="2">
    <source>
        <dbReference type="Proteomes" id="UP001190700"/>
    </source>
</evidence>
<keyword evidence="2" id="KW-1185">Reference proteome</keyword>
<comment type="caution">
    <text evidence="1">The sequence shown here is derived from an EMBL/GenBank/DDBJ whole genome shotgun (WGS) entry which is preliminary data.</text>
</comment>
<accession>A0AAE0F772</accession>
<proteinExistence type="predicted"/>
<feature type="non-terminal residue" evidence="1">
    <location>
        <position position="1"/>
    </location>
</feature>
<dbReference type="Proteomes" id="UP001190700">
    <property type="component" value="Unassembled WGS sequence"/>
</dbReference>
<dbReference type="AlphaFoldDB" id="A0AAE0F772"/>
<reference evidence="1 2" key="1">
    <citation type="journal article" date="2015" name="Genome Biol. Evol.">
        <title>Comparative Genomics of a Bacterivorous Green Alga Reveals Evolutionary Causalities and Consequences of Phago-Mixotrophic Mode of Nutrition.</title>
        <authorList>
            <person name="Burns J.A."/>
            <person name="Paasch A."/>
            <person name="Narechania A."/>
            <person name="Kim E."/>
        </authorList>
    </citation>
    <scope>NUCLEOTIDE SEQUENCE [LARGE SCALE GENOMIC DNA]</scope>
    <source>
        <strain evidence="1 2">PLY_AMNH</strain>
    </source>
</reference>
<gene>
    <name evidence="1" type="ORF">CYMTET_36466</name>
</gene>
<evidence type="ECO:0000313" key="1">
    <source>
        <dbReference type="EMBL" id="KAK3254318.1"/>
    </source>
</evidence>